<dbReference type="Gene3D" id="2.40.160.210">
    <property type="entry name" value="Acyl-CoA thioesterase, double hotdog domain"/>
    <property type="match status" value="1"/>
</dbReference>
<protein>
    <submittedName>
        <fullName evidence="3">Thioesterase family protein</fullName>
    </submittedName>
</protein>
<feature type="domain" description="Acyl-CoA thioesterase-like C-terminal" evidence="2">
    <location>
        <begin position="130"/>
        <end position="268"/>
    </location>
</feature>
<name>A0ABN1RXK7_9ACTN</name>
<dbReference type="InterPro" id="IPR029069">
    <property type="entry name" value="HotDog_dom_sf"/>
</dbReference>
<dbReference type="RefSeq" id="WP_344246463.1">
    <property type="nucleotide sequence ID" value="NZ_BAAAHH010000048.1"/>
</dbReference>
<evidence type="ECO:0000313" key="4">
    <source>
        <dbReference type="Proteomes" id="UP001500665"/>
    </source>
</evidence>
<dbReference type="InterPro" id="IPR049449">
    <property type="entry name" value="TesB_ACOT8-like_N"/>
</dbReference>
<accession>A0ABN1RXK7</accession>
<keyword evidence="4" id="KW-1185">Reference proteome</keyword>
<evidence type="ECO:0000313" key="3">
    <source>
        <dbReference type="EMBL" id="GAA0967146.1"/>
    </source>
</evidence>
<comment type="caution">
    <text evidence="3">The sequence shown here is derived from an EMBL/GenBank/DDBJ whole genome shotgun (WGS) entry which is preliminary data.</text>
</comment>
<evidence type="ECO:0000259" key="2">
    <source>
        <dbReference type="Pfam" id="PF20789"/>
    </source>
</evidence>
<dbReference type="InterPro" id="IPR049450">
    <property type="entry name" value="ACOT8-like_C"/>
</dbReference>
<dbReference type="Pfam" id="PF13622">
    <property type="entry name" value="4HBT_3"/>
    <property type="match status" value="1"/>
</dbReference>
<dbReference type="Pfam" id="PF20789">
    <property type="entry name" value="4HBT_3C"/>
    <property type="match status" value="1"/>
</dbReference>
<dbReference type="SUPFAM" id="SSF54637">
    <property type="entry name" value="Thioesterase/thiol ester dehydrase-isomerase"/>
    <property type="match status" value="2"/>
</dbReference>
<evidence type="ECO:0000259" key="1">
    <source>
        <dbReference type="Pfam" id="PF13622"/>
    </source>
</evidence>
<gene>
    <name evidence="3" type="ORF">GCM10009550_70650</name>
</gene>
<reference evidence="3 4" key="1">
    <citation type="journal article" date="2019" name="Int. J. Syst. Evol. Microbiol.">
        <title>The Global Catalogue of Microorganisms (GCM) 10K type strain sequencing project: providing services to taxonomists for standard genome sequencing and annotation.</title>
        <authorList>
            <consortium name="The Broad Institute Genomics Platform"/>
            <consortium name="The Broad Institute Genome Sequencing Center for Infectious Disease"/>
            <person name="Wu L."/>
            <person name="Ma J."/>
        </authorList>
    </citation>
    <scope>NUCLEOTIDE SEQUENCE [LARGE SCALE GENOMIC DNA]</scope>
    <source>
        <strain evidence="3 4">JCM 10696</strain>
    </source>
</reference>
<organism evidence="3 4">
    <name type="scientific">Actinocorallia libanotica</name>
    <dbReference type="NCBI Taxonomy" id="46162"/>
    <lineage>
        <taxon>Bacteria</taxon>
        <taxon>Bacillati</taxon>
        <taxon>Actinomycetota</taxon>
        <taxon>Actinomycetes</taxon>
        <taxon>Streptosporangiales</taxon>
        <taxon>Thermomonosporaceae</taxon>
        <taxon>Actinocorallia</taxon>
    </lineage>
</organism>
<dbReference type="InterPro" id="IPR042171">
    <property type="entry name" value="Acyl-CoA_hotdog"/>
</dbReference>
<proteinExistence type="predicted"/>
<dbReference type="Proteomes" id="UP001500665">
    <property type="component" value="Unassembled WGS sequence"/>
</dbReference>
<dbReference type="EMBL" id="BAAAHH010000048">
    <property type="protein sequence ID" value="GAA0967146.1"/>
    <property type="molecule type" value="Genomic_DNA"/>
</dbReference>
<feature type="domain" description="Acyl-CoA thioesterase-like N-terminal HotDog" evidence="1">
    <location>
        <begin position="29"/>
        <end position="111"/>
    </location>
</feature>
<sequence>MSEALPHPFDAAVALTPAADGRLLGRTHPDYANMVGPFGGVTAAALLQAVLQHPDRLGDPLSLTVNYAGPVADGEFEITARPARTNRTNQHWILELVQDGTVATTATAVFGTRRETWSDTETAMPQVPAPEDVPASDFPEFIRWAHNYEMRFVEGPIPQDDDDKTPDSTSTLWMREARPRPLDHLGLTSLCDAFYPRVFLRQARYMAAGTVSLTIYFHADAAELQSHPDGYVLGSARAHRFTRGYFDQTAHLWSRTGTLLATTHQWVYFKD</sequence>